<dbReference type="PANTHER" id="PTHR11472:SF34">
    <property type="entry name" value="REGULATOR OF TELOMERE ELONGATION HELICASE 1"/>
    <property type="match status" value="1"/>
</dbReference>
<evidence type="ECO:0000256" key="7">
    <source>
        <dbReference type="ARBA" id="ARBA00048954"/>
    </source>
</evidence>
<dbReference type="EC" id="5.6.2.3" evidence="6"/>
<dbReference type="Pfam" id="PF00270">
    <property type="entry name" value="DEAD"/>
    <property type="match status" value="1"/>
</dbReference>
<protein>
    <recommendedName>
        <fullName evidence="6">DNA 5'-3' helicase</fullName>
        <ecNumber evidence="6">5.6.2.3</ecNumber>
    </recommendedName>
</protein>
<dbReference type="Gene3D" id="3.30.420.10">
    <property type="entry name" value="Ribonuclease H-like superfamily/Ribonuclease H"/>
    <property type="match status" value="1"/>
</dbReference>
<dbReference type="PANTHER" id="PTHR11472">
    <property type="entry name" value="DNA REPAIR DEAD HELICASE RAD3/XP-D SUBFAMILY MEMBER"/>
    <property type="match status" value="1"/>
</dbReference>
<reference evidence="9 10" key="1">
    <citation type="submission" date="2016-01" db="EMBL/GenBank/DDBJ databases">
        <title>Characterization of the Clostridium difficile lineages that are prevalent in Hong Kong and China.</title>
        <authorList>
            <person name="Kwok J.S.-L."/>
            <person name="Lam W.-Y."/>
            <person name="Ip M."/>
            <person name="Chan T.-F."/>
            <person name="Hawkey P.M."/>
            <person name="Tsui S.K.-W."/>
        </authorList>
    </citation>
    <scope>NUCLEOTIDE SEQUENCE [LARGE SCALE GENOMIC DNA]</scope>
    <source>
        <strain evidence="9 10">300064</strain>
    </source>
</reference>
<dbReference type="GO" id="GO:0043139">
    <property type="term" value="F:5'-3' DNA helicase activity"/>
    <property type="evidence" value="ECO:0007669"/>
    <property type="project" value="UniProtKB-EC"/>
</dbReference>
<dbReference type="SUPFAM" id="SSF53098">
    <property type="entry name" value="Ribonuclease H-like"/>
    <property type="match status" value="1"/>
</dbReference>
<dbReference type="Gene3D" id="3.40.50.300">
    <property type="entry name" value="P-loop containing nucleotide triphosphate hydrolases"/>
    <property type="match status" value="2"/>
</dbReference>
<proteinExistence type="inferred from homology"/>
<dbReference type="SMART" id="SM00479">
    <property type="entry name" value="EXOIII"/>
    <property type="match status" value="1"/>
</dbReference>
<dbReference type="InterPro" id="IPR014013">
    <property type="entry name" value="Helic_SF1/SF2_ATP-bd_DinG/Rad3"/>
</dbReference>
<evidence type="ECO:0000313" key="9">
    <source>
        <dbReference type="EMBL" id="PPV17925.1"/>
    </source>
</evidence>
<dbReference type="SUPFAM" id="SSF52540">
    <property type="entry name" value="P-loop containing nucleoside triphosphate hydrolases"/>
    <property type="match status" value="2"/>
</dbReference>
<dbReference type="SMART" id="SM00491">
    <property type="entry name" value="HELICc2"/>
    <property type="match status" value="1"/>
</dbReference>
<keyword evidence="2" id="KW-0547">Nucleotide-binding</keyword>
<evidence type="ECO:0000256" key="1">
    <source>
        <dbReference type="ARBA" id="ARBA00001966"/>
    </source>
</evidence>
<gene>
    <name evidence="9" type="ORF">AWN73_00505</name>
</gene>
<evidence type="ECO:0000256" key="2">
    <source>
        <dbReference type="ARBA" id="ARBA00022741"/>
    </source>
</evidence>
<dbReference type="SMART" id="SM00487">
    <property type="entry name" value="DEXDc"/>
    <property type="match status" value="1"/>
</dbReference>
<dbReference type="AlphaFoldDB" id="A0A2S7FFA8"/>
<dbReference type="InterPro" id="IPR012337">
    <property type="entry name" value="RNaseH-like_sf"/>
</dbReference>
<name>A0A2S7FFA8_CLOBU</name>
<sequence>MSEELKSILDNVIYLDIETTGLDETSSEIIEIGAIKFKDNTITTFETLIRPRGRVPIGIYNLCTGLSKEELYSAPSLGNVRESLSQFLEDLPLICHNGNFEKKFFRYHLPQIKNTIMDSMELAAILEPYHKEYNLNALMKTVTDMNKNEIHRGLDDSINTLKVVNSLLCRLWSSEEKKGKKRTLYENINKYYPYLKKWSWNKHLLKPPFFIYHDYDYVSYKDKKENETFLEPLKIDYKKYEELLKDEKIWNNGGDFGYTYRKNQLEFSKKIRENYEKGERIFIEAPTGSGKTFAYVIIAAIGTYLNSLKKRKDDASFIISTNTKELQNQLIERDIPNILKKLCLYDKLKFGAMKGKANYICIERLNKCDRLEGDEEGNLALLFLRRLAEKGEYGDIENISYFIVKRFNLERYFKDVTCDSDSCNLEKCIKPCYLRKRYNELPTENITVINHSLLACWPYTEKKKINHLIIDEGHNLMEKCYDFFAEEFTSSEFLESLDMIDKGHPNIIGLLLNLNASFGFRETIEKDKIMYLVNEIIVNLNILMNDFRSMRLVSGEYDFNTEFFIPRDDLKTMTKCLQPEISALKESIYPLYKMLNTYVSNIVLDDEVTGDNDYKNINDYIIKLKGTFDMLDKFLEASTFFAKVLEIDKEYDEFRLKTVPLNVGELVNEHMLKDVKSTTFLSATLRIENSFNRIKKHLGQEKANDFLIPPVFDLKKQTKIFALTDMGRYDDANYIKRISNFIYETSKKLSGHVLVLFNNNIRRNGVYEELEMLTRGSKIEVHTNKKSINILNDKNRQAIILGTKGFFEGIDVPGDGLSCVMLDKLPNHSPEYPILRAVTTYQHKMYQDFNYPQLCIKVKQIYGRLVRSTFDYGYFIILDPGENQYTIRNLQRDLGGPVIESTTSLKVLEGMESDYNNWKKRNLNIMIKKLQREKKDIGLEFEGESKKHKMFWELEGVENGVYSFKNINYELKGKL</sequence>
<comment type="cofactor">
    <cofactor evidence="1">
        <name>[4Fe-4S] cluster</name>
        <dbReference type="ChEBI" id="CHEBI:49883"/>
    </cofactor>
</comment>
<dbReference type="Pfam" id="PF13307">
    <property type="entry name" value="Helicase_C_2"/>
    <property type="match status" value="1"/>
</dbReference>
<accession>A0A2S7FFA8</accession>
<dbReference type="Proteomes" id="UP000238081">
    <property type="component" value="Unassembled WGS sequence"/>
</dbReference>
<feature type="domain" description="Helicase ATP-binding" evidence="8">
    <location>
        <begin position="250"/>
        <end position="528"/>
    </location>
</feature>
<keyword evidence="9" id="KW-0269">Exonuclease</keyword>
<comment type="caution">
    <text evidence="9">The sequence shown here is derived from an EMBL/GenBank/DDBJ whole genome shotgun (WGS) entry which is preliminary data.</text>
</comment>
<evidence type="ECO:0000256" key="5">
    <source>
        <dbReference type="ARBA" id="ARBA00038058"/>
    </source>
</evidence>
<dbReference type="InterPro" id="IPR036397">
    <property type="entry name" value="RNaseH_sf"/>
</dbReference>
<dbReference type="InterPro" id="IPR011545">
    <property type="entry name" value="DEAD/DEAH_box_helicase_dom"/>
</dbReference>
<dbReference type="GO" id="GO:0006139">
    <property type="term" value="P:nucleobase-containing compound metabolic process"/>
    <property type="evidence" value="ECO:0007669"/>
    <property type="project" value="InterPro"/>
</dbReference>
<dbReference type="InterPro" id="IPR027417">
    <property type="entry name" value="P-loop_NTPase"/>
</dbReference>
<dbReference type="PROSITE" id="PS51193">
    <property type="entry name" value="HELICASE_ATP_BIND_2"/>
    <property type="match status" value="1"/>
</dbReference>
<dbReference type="InterPro" id="IPR014001">
    <property type="entry name" value="Helicase_ATP-bd"/>
</dbReference>
<dbReference type="RefSeq" id="WP_043661807.1">
    <property type="nucleotide sequence ID" value="NZ_JSEG01000001.1"/>
</dbReference>
<organism evidence="9 10">
    <name type="scientific">Clostridium butyricum</name>
    <dbReference type="NCBI Taxonomy" id="1492"/>
    <lineage>
        <taxon>Bacteria</taxon>
        <taxon>Bacillati</taxon>
        <taxon>Bacillota</taxon>
        <taxon>Clostridia</taxon>
        <taxon>Eubacteriales</taxon>
        <taxon>Clostridiaceae</taxon>
        <taxon>Clostridium</taxon>
    </lineage>
</organism>
<evidence type="ECO:0000256" key="4">
    <source>
        <dbReference type="ARBA" id="ARBA00022840"/>
    </source>
</evidence>
<dbReference type="GO" id="GO:0003676">
    <property type="term" value="F:nucleic acid binding"/>
    <property type="evidence" value="ECO:0007669"/>
    <property type="project" value="InterPro"/>
</dbReference>
<dbReference type="CDD" id="cd06127">
    <property type="entry name" value="DEDDh"/>
    <property type="match status" value="1"/>
</dbReference>
<dbReference type="GO" id="GO:0004527">
    <property type="term" value="F:exonuclease activity"/>
    <property type="evidence" value="ECO:0007669"/>
    <property type="project" value="UniProtKB-KW"/>
</dbReference>
<dbReference type="Pfam" id="PF00929">
    <property type="entry name" value="RNase_T"/>
    <property type="match status" value="1"/>
</dbReference>
<dbReference type="InterPro" id="IPR013520">
    <property type="entry name" value="Ribonucl_H"/>
</dbReference>
<keyword evidence="4" id="KW-0067">ATP-binding</keyword>
<keyword evidence="3" id="KW-0378">Hydrolase</keyword>
<dbReference type="EMBL" id="LRDH01000001">
    <property type="protein sequence ID" value="PPV17925.1"/>
    <property type="molecule type" value="Genomic_DNA"/>
</dbReference>
<evidence type="ECO:0000256" key="3">
    <source>
        <dbReference type="ARBA" id="ARBA00022801"/>
    </source>
</evidence>
<keyword evidence="9" id="KW-0540">Nuclease</keyword>
<dbReference type="InterPro" id="IPR006555">
    <property type="entry name" value="ATP-dep_Helicase_C"/>
</dbReference>
<evidence type="ECO:0000256" key="6">
    <source>
        <dbReference type="ARBA" id="ARBA00044969"/>
    </source>
</evidence>
<dbReference type="GO" id="GO:0016818">
    <property type="term" value="F:hydrolase activity, acting on acid anhydrides, in phosphorus-containing anhydrides"/>
    <property type="evidence" value="ECO:0007669"/>
    <property type="project" value="InterPro"/>
</dbReference>
<evidence type="ECO:0000259" key="8">
    <source>
        <dbReference type="PROSITE" id="PS51193"/>
    </source>
</evidence>
<dbReference type="GO" id="GO:0005524">
    <property type="term" value="F:ATP binding"/>
    <property type="evidence" value="ECO:0007669"/>
    <property type="project" value="UniProtKB-KW"/>
</dbReference>
<evidence type="ECO:0000313" key="10">
    <source>
        <dbReference type="Proteomes" id="UP000238081"/>
    </source>
</evidence>
<comment type="catalytic activity">
    <reaction evidence="7">
        <text>ATP + H2O = ADP + phosphate + H(+)</text>
        <dbReference type="Rhea" id="RHEA:13065"/>
        <dbReference type="ChEBI" id="CHEBI:15377"/>
        <dbReference type="ChEBI" id="CHEBI:15378"/>
        <dbReference type="ChEBI" id="CHEBI:30616"/>
        <dbReference type="ChEBI" id="CHEBI:43474"/>
        <dbReference type="ChEBI" id="CHEBI:456216"/>
        <dbReference type="EC" id="5.6.2.3"/>
    </reaction>
</comment>
<comment type="similarity">
    <text evidence="5">Belongs to the helicase family. DinG subfamily.</text>
</comment>
<dbReference type="InterPro" id="IPR045028">
    <property type="entry name" value="DinG/Rad3-like"/>
</dbReference>